<reference evidence="2 3" key="1">
    <citation type="submission" date="2017-10" db="EMBL/GenBank/DDBJ databases">
        <authorList>
            <person name="Jakob F."/>
        </authorList>
    </citation>
    <scope>NUCLEOTIDE SEQUENCE [LARGE SCALE GENOMIC DNA]</scope>
    <source>
        <strain evidence="2 3">TMW 2.1889</strain>
    </source>
</reference>
<proteinExistence type="predicted"/>
<evidence type="ECO:0000313" key="2">
    <source>
        <dbReference type="EMBL" id="MBA5728027.1"/>
    </source>
</evidence>
<feature type="compositionally biased region" description="Low complexity" evidence="1">
    <location>
        <begin position="23"/>
        <end position="39"/>
    </location>
</feature>
<protein>
    <submittedName>
        <fullName evidence="2">Uncharacterized protein</fullName>
    </submittedName>
</protein>
<organism evidence="2 3">
    <name type="scientific">Bombella mellum</name>
    <dbReference type="NCBI Taxonomy" id="2039288"/>
    <lineage>
        <taxon>Bacteria</taxon>
        <taxon>Pseudomonadati</taxon>
        <taxon>Pseudomonadota</taxon>
        <taxon>Alphaproteobacteria</taxon>
        <taxon>Acetobacterales</taxon>
        <taxon>Acetobacteraceae</taxon>
        <taxon>Bombella</taxon>
    </lineage>
</organism>
<gene>
    <name evidence="2" type="ORF">CPA56_08590</name>
</gene>
<dbReference type="Proteomes" id="UP000765338">
    <property type="component" value="Unassembled WGS sequence"/>
</dbReference>
<keyword evidence="3" id="KW-1185">Reference proteome</keyword>
<accession>A0ABR5ZUM5</accession>
<sequence>MRPPGPVPHQAQPVLDGRNLPEQQRATRQTQDQDGRTQQVTGPERRQPLRSVSPVGKGQIRPRARIWA</sequence>
<comment type="caution">
    <text evidence="2">The sequence shown here is derived from an EMBL/GenBank/DDBJ whole genome shotgun (WGS) entry which is preliminary data.</text>
</comment>
<evidence type="ECO:0000313" key="3">
    <source>
        <dbReference type="Proteomes" id="UP000765338"/>
    </source>
</evidence>
<evidence type="ECO:0000256" key="1">
    <source>
        <dbReference type="SAM" id="MobiDB-lite"/>
    </source>
</evidence>
<name>A0ABR5ZUM5_9PROT</name>
<dbReference type="EMBL" id="PDLY01000005">
    <property type="protein sequence ID" value="MBA5728027.1"/>
    <property type="molecule type" value="Genomic_DNA"/>
</dbReference>
<feature type="region of interest" description="Disordered" evidence="1">
    <location>
        <begin position="1"/>
        <end position="68"/>
    </location>
</feature>